<dbReference type="GO" id="GO:0046914">
    <property type="term" value="F:transition metal ion binding"/>
    <property type="evidence" value="ECO:0007669"/>
    <property type="project" value="InterPro"/>
</dbReference>
<evidence type="ECO:0000313" key="3">
    <source>
        <dbReference type="EMBL" id="TES84325.1"/>
    </source>
</evidence>
<accession>A0A523QFW5</accession>
<name>A0A523QFW5_UNCAE</name>
<evidence type="ECO:0000313" key="4">
    <source>
        <dbReference type="Proteomes" id="UP000320781"/>
    </source>
</evidence>
<dbReference type="InterPro" id="IPR008988">
    <property type="entry name" value="Transcriptional_repressor_C"/>
</dbReference>
<protein>
    <submittedName>
        <fullName evidence="3">Ferrous iron transport protein A</fullName>
    </submittedName>
</protein>
<dbReference type="InterPro" id="IPR053184">
    <property type="entry name" value="FeoA-like"/>
</dbReference>
<dbReference type="InterPro" id="IPR038157">
    <property type="entry name" value="FeoA_core_dom"/>
</dbReference>
<dbReference type="Gene3D" id="2.30.30.90">
    <property type="match status" value="1"/>
</dbReference>
<organism evidence="3 4">
    <name type="scientific">Aerophobetes bacterium</name>
    <dbReference type="NCBI Taxonomy" id="2030807"/>
    <lineage>
        <taxon>Bacteria</taxon>
        <taxon>Candidatus Aerophobota</taxon>
    </lineage>
</organism>
<dbReference type="SUPFAM" id="SSF50037">
    <property type="entry name" value="C-terminal domain of transcriptional repressors"/>
    <property type="match status" value="1"/>
</dbReference>
<dbReference type="Pfam" id="PF04023">
    <property type="entry name" value="FeoA"/>
    <property type="match status" value="1"/>
</dbReference>
<dbReference type="PANTHER" id="PTHR43151:SF1">
    <property type="entry name" value="SSR2333 PROTEIN"/>
    <property type="match status" value="1"/>
</dbReference>
<dbReference type="PANTHER" id="PTHR43151">
    <property type="entry name" value="FEOA FAMILY PROTEIN"/>
    <property type="match status" value="1"/>
</dbReference>
<evidence type="ECO:0000259" key="2">
    <source>
        <dbReference type="SMART" id="SM00899"/>
    </source>
</evidence>
<dbReference type="Proteomes" id="UP000320781">
    <property type="component" value="Unassembled WGS sequence"/>
</dbReference>
<dbReference type="AlphaFoldDB" id="A0A523QFW5"/>
<sequence>MMGKRGMVTVVDLPTGERGEVIELKGGWGMHRHLSSLGIRPGKVLRKITTQPMGGPIMVEVAGARVAIGRGMAARIVIRKIES</sequence>
<proteinExistence type="predicted"/>
<keyword evidence="1" id="KW-0408">Iron</keyword>
<comment type="caution">
    <text evidence="3">The sequence shown here is derived from an EMBL/GenBank/DDBJ whole genome shotgun (WGS) entry which is preliminary data.</text>
</comment>
<feature type="domain" description="Ferrous iron transporter FeoA-like" evidence="2">
    <location>
        <begin position="8"/>
        <end position="80"/>
    </location>
</feature>
<dbReference type="SMART" id="SM00899">
    <property type="entry name" value="FeoA"/>
    <property type="match status" value="1"/>
</dbReference>
<dbReference type="InterPro" id="IPR007167">
    <property type="entry name" value="Fe-transptr_FeoA-like"/>
</dbReference>
<dbReference type="EMBL" id="SOKU01000336">
    <property type="protein sequence ID" value="TES84325.1"/>
    <property type="molecule type" value="Genomic_DNA"/>
</dbReference>
<reference evidence="3 4" key="1">
    <citation type="submission" date="2019-03" db="EMBL/GenBank/DDBJ databases">
        <title>Metabolic potential of uncultured bacteria and archaea associated with petroleum seepage in deep-sea sediments.</title>
        <authorList>
            <person name="Dong X."/>
            <person name="Hubert C."/>
        </authorList>
    </citation>
    <scope>NUCLEOTIDE SEQUENCE [LARGE SCALE GENOMIC DNA]</scope>
    <source>
        <strain evidence="3">E44_bin92</strain>
    </source>
</reference>
<evidence type="ECO:0000256" key="1">
    <source>
        <dbReference type="ARBA" id="ARBA00023004"/>
    </source>
</evidence>
<gene>
    <name evidence="3" type="ORF">E3J95_06805</name>
</gene>